<feature type="transmembrane region" description="Helical" evidence="5">
    <location>
        <begin position="67"/>
        <end position="86"/>
    </location>
</feature>
<dbReference type="Gene3D" id="1.20.1070.10">
    <property type="entry name" value="Rhodopsin 7-helix transmembrane proteins"/>
    <property type="match status" value="1"/>
</dbReference>
<evidence type="ECO:0000313" key="9">
    <source>
        <dbReference type="WormBase" id="T05B4.7"/>
    </source>
</evidence>
<proteinExistence type="predicted"/>
<name>O16415_CAEEL</name>
<dbReference type="InterPro" id="IPR019427">
    <property type="entry name" value="7TM_GPCR_serpentine_rcpt_Srw"/>
</dbReference>
<comment type="subcellular location">
    <subcellularLocation>
        <location evidence="1">Membrane</location>
    </subcellularLocation>
</comment>
<dbReference type="SUPFAM" id="SSF81321">
    <property type="entry name" value="Family A G protein-coupled receptor-like"/>
    <property type="match status" value="1"/>
</dbReference>
<sequence>MAQCDIQFHQYYPKFQKKTAIILCRFQENFVAIVTQITSYEYIASVVCFLINIVHILVLTRKSMRTSCINITMTAVAIYDIFSFFSTFEVTAIEIISRYSKCFNTMSYHLVSVDLLLYLVNQYARRCSTWLLFSVAVIRTLVLRNPMNPKYTELSKPSTALRVIFGVSAICIIFSISTVFENDVGVVGKQPSKCSSHGVLMYAFTISDLFLLNDGLLLKVSTFTAAIVSHIIPCIIFPIITVLLVKELRKTDERRKNSTSSKKITDSRKTTKLVFYNTILFLIAEFPLGVSMAITWFFVDVPGLQLICNHCLFLFSMILTINTCSHFIISMLMSSQYRKTAMNLFSIE</sequence>
<dbReference type="GeneID" id="188103"/>
<evidence type="ECO:0000256" key="5">
    <source>
        <dbReference type="SAM" id="Phobius"/>
    </source>
</evidence>
<dbReference type="AGR" id="WB:WBGene00005881"/>
<dbReference type="SMR" id="O16415"/>
<dbReference type="InParanoid" id="O16415"/>
<keyword evidence="3 5" id="KW-1133">Transmembrane helix</keyword>
<dbReference type="PROSITE" id="PS50262">
    <property type="entry name" value="G_PROTEIN_RECEP_F1_2"/>
    <property type="match status" value="1"/>
</dbReference>
<dbReference type="RefSeq" id="NP_001309503.1">
    <property type="nucleotide sequence ID" value="NM_001322550.1"/>
</dbReference>
<dbReference type="PANTHER" id="PTHR22751">
    <property type="entry name" value="G-PROTEIN COUPLED RECEPTOR-RELATED"/>
    <property type="match status" value="1"/>
</dbReference>
<organism evidence="7 8">
    <name type="scientific">Caenorhabditis elegans</name>
    <dbReference type="NCBI Taxonomy" id="6239"/>
    <lineage>
        <taxon>Eukaryota</taxon>
        <taxon>Metazoa</taxon>
        <taxon>Ecdysozoa</taxon>
        <taxon>Nematoda</taxon>
        <taxon>Chromadorea</taxon>
        <taxon>Rhabditida</taxon>
        <taxon>Rhabditina</taxon>
        <taxon>Rhabditomorpha</taxon>
        <taxon>Rhabditoidea</taxon>
        <taxon>Rhabditidae</taxon>
        <taxon>Peloderinae</taxon>
        <taxon>Caenorhabditis</taxon>
    </lineage>
</organism>
<dbReference type="CDD" id="cd14978">
    <property type="entry name" value="7tmA_FMRFamide_R-like"/>
    <property type="match status" value="1"/>
</dbReference>
<dbReference type="WormBase" id="T05B4.7">
    <property type="protein sequence ID" value="CE51546"/>
    <property type="gene ID" value="WBGene00005881"/>
    <property type="gene designation" value="srw-134"/>
</dbReference>
<feature type="transmembrane region" description="Helical" evidence="5">
    <location>
        <begin position="159"/>
        <end position="179"/>
    </location>
</feature>
<dbReference type="InterPro" id="IPR017452">
    <property type="entry name" value="GPCR_Rhodpsn_7TM"/>
</dbReference>
<evidence type="ECO:0000256" key="2">
    <source>
        <dbReference type="ARBA" id="ARBA00022692"/>
    </source>
</evidence>
<gene>
    <name evidence="7 9" type="primary">srw-134</name>
    <name evidence="7" type="ORF">CELE_T05B4.7</name>
    <name evidence="9" type="ORF">T05B4.7</name>
</gene>
<evidence type="ECO:0000256" key="1">
    <source>
        <dbReference type="ARBA" id="ARBA00004370"/>
    </source>
</evidence>
<feature type="transmembrane region" description="Helical" evidence="5">
    <location>
        <begin position="273"/>
        <end position="298"/>
    </location>
</feature>
<dbReference type="eggNOG" id="ENOG502RT6A">
    <property type="taxonomic scope" value="Eukaryota"/>
</dbReference>
<dbReference type="CTD" id="188103"/>
<dbReference type="PIR" id="T31832">
    <property type="entry name" value="T31832"/>
</dbReference>
<dbReference type="KEGG" id="cel:CELE_T05B4.7"/>
<keyword evidence="4 5" id="KW-0472">Membrane</keyword>
<dbReference type="GO" id="GO:0008528">
    <property type="term" value="F:G protein-coupled peptide receptor activity"/>
    <property type="evidence" value="ECO:0007669"/>
    <property type="project" value="InterPro"/>
</dbReference>
<dbReference type="AlphaFoldDB" id="O16415"/>
<evidence type="ECO:0000256" key="4">
    <source>
        <dbReference type="ARBA" id="ARBA00023136"/>
    </source>
</evidence>
<accession>O16415</accession>
<feature type="domain" description="G-protein coupled receptors family 1 profile" evidence="6">
    <location>
        <begin position="51"/>
        <end position="330"/>
    </location>
</feature>
<dbReference type="PANTHER" id="PTHR22751:SF30">
    <property type="entry name" value="G-PROTEIN COUPLED RECEPTORS FAMILY 1 PROFILE DOMAIN-CONTAINING PROTEIN"/>
    <property type="match status" value="1"/>
</dbReference>
<feature type="transmembrane region" description="Helical" evidence="5">
    <location>
        <begin position="223"/>
        <end position="245"/>
    </location>
</feature>
<feature type="transmembrane region" description="Helical" evidence="5">
    <location>
        <begin position="304"/>
        <end position="329"/>
    </location>
</feature>
<keyword evidence="2 5" id="KW-0812">Transmembrane</keyword>
<dbReference type="OrthoDB" id="5871549at2759"/>
<dbReference type="GO" id="GO:0016020">
    <property type="term" value="C:membrane"/>
    <property type="evidence" value="ECO:0007669"/>
    <property type="project" value="UniProtKB-SubCell"/>
</dbReference>
<keyword evidence="7" id="KW-0675">Receptor</keyword>
<dbReference type="Pfam" id="PF10324">
    <property type="entry name" value="7TM_GPCR_Srw"/>
    <property type="match status" value="1"/>
</dbReference>
<keyword evidence="8" id="KW-1185">Reference proteome</keyword>
<protein>
    <submittedName>
        <fullName evidence="7">G-protein coupled receptors family 1 profile domain-containing protein</fullName>
    </submittedName>
</protein>
<dbReference type="PaxDb" id="6239-T05B4.7"/>
<evidence type="ECO:0000259" key="6">
    <source>
        <dbReference type="PROSITE" id="PS50262"/>
    </source>
</evidence>
<evidence type="ECO:0000256" key="3">
    <source>
        <dbReference type="ARBA" id="ARBA00022989"/>
    </source>
</evidence>
<dbReference type="Proteomes" id="UP000001940">
    <property type="component" value="Chromosome V"/>
</dbReference>
<evidence type="ECO:0000313" key="7">
    <source>
        <dbReference type="EMBL" id="CCD70832.2"/>
    </source>
</evidence>
<dbReference type="UCSC" id="T05B4.7">
    <property type="organism name" value="c. elegans"/>
</dbReference>
<reference evidence="7 8" key="1">
    <citation type="journal article" date="1998" name="Science">
        <title>Genome sequence of the nematode C. elegans: a platform for investigating biology.</title>
        <authorList>
            <consortium name="The C. elegans sequencing consortium"/>
            <person name="Sulson J.E."/>
            <person name="Waterston R."/>
        </authorList>
    </citation>
    <scope>NUCLEOTIDE SEQUENCE [LARGE SCALE GENOMIC DNA]</scope>
    <source>
        <strain evidence="7 8">Bristol N2</strain>
    </source>
</reference>
<feature type="transmembrane region" description="Helical" evidence="5">
    <location>
        <begin position="42"/>
        <end position="60"/>
    </location>
</feature>
<evidence type="ECO:0000313" key="8">
    <source>
        <dbReference type="Proteomes" id="UP000001940"/>
    </source>
</evidence>
<dbReference type="EMBL" id="BX284605">
    <property type="protein sequence ID" value="CCD70832.2"/>
    <property type="molecule type" value="Genomic_DNA"/>
</dbReference>
<dbReference type="HOGENOM" id="CLU_043715_1_0_1"/>
<feature type="transmembrane region" description="Helical" evidence="5">
    <location>
        <begin position="106"/>
        <end position="123"/>
    </location>
</feature>